<accession>A0A137PD63</accession>
<dbReference type="STRING" id="796925.A0A137PD63"/>
<comment type="caution">
    <text evidence="5">Lacks conserved residue(s) required for the propagation of feature annotation.</text>
</comment>
<dbReference type="EMBL" id="KQ964444">
    <property type="protein sequence ID" value="KXN72949.1"/>
    <property type="molecule type" value="Genomic_DNA"/>
</dbReference>
<dbReference type="GO" id="GO:0031505">
    <property type="term" value="P:fungal-type cell wall organization"/>
    <property type="evidence" value="ECO:0007669"/>
    <property type="project" value="TreeGrafter"/>
</dbReference>
<dbReference type="SUPFAM" id="SSF49899">
    <property type="entry name" value="Concanavalin A-like lectins/glucanases"/>
    <property type="match status" value="1"/>
</dbReference>
<keyword evidence="4" id="KW-0326">Glycosidase</keyword>
<evidence type="ECO:0000256" key="4">
    <source>
        <dbReference type="ARBA" id="ARBA00023295"/>
    </source>
</evidence>
<feature type="signal peptide" evidence="6">
    <location>
        <begin position="1"/>
        <end position="21"/>
    </location>
</feature>
<keyword evidence="1 5" id="KW-0147">Chitin-binding</keyword>
<dbReference type="InterPro" id="IPR001002">
    <property type="entry name" value="Chitin-bd_1"/>
</dbReference>
<dbReference type="GO" id="GO:0016757">
    <property type="term" value="F:glycosyltransferase activity"/>
    <property type="evidence" value="ECO:0007669"/>
    <property type="project" value="TreeGrafter"/>
</dbReference>
<dbReference type="OMA" id="NTFSEWH"/>
<dbReference type="InterPro" id="IPR018371">
    <property type="entry name" value="Chitin-binding_1_CS"/>
</dbReference>
<evidence type="ECO:0000259" key="7">
    <source>
        <dbReference type="PROSITE" id="PS50941"/>
    </source>
</evidence>
<feature type="chain" id="PRO_5007294753" evidence="6">
    <location>
        <begin position="22"/>
        <end position="345"/>
    </location>
</feature>
<dbReference type="GO" id="GO:0009277">
    <property type="term" value="C:fungal-type cell wall"/>
    <property type="evidence" value="ECO:0007669"/>
    <property type="project" value="TreeGrafter"/>
</dbReference>
<dbReference type="OrthoDB" id="4781at2759"/>
<proteinExistence type="predicted"/>
<evidence type="ECO:0000256" key="2">
    <source>
        <dbReference type="ARBA" id="ARBA00022729"/>
    </source>
</evidence>
<dbReference type="PROSITE" id="PS51762">
    <property type="entry name" value="GH16_2"/>
    <property type="match status" value="1"/>
</dbReference>
<dbReference type="PROSITE" id="PS00026">
    <property type="entry name" value="CHIT_BIND_I_1"/>
    <property type="match status" value="1"/>
</dbReference>
<dbReference type="Proteomes" id="UP000070444">
    <property type="component" value="Unassembled WGS sequence"/>
</dbReference>
<dbReference type="InterPro" id="IPR013320">
    <property type="entry name" value="ConA-like_dom_sf"/>
</dbReference>
<evidence type="ECO:0000259" key="8">
    <source>
        <dbReference type="PROSITE" id="PS51762"/>
    </source>
</evidence>
<feature type="domain" description="GH16" evidence="8">
    <location>
        <begin position="55"/>
        <end position="296"/>
    </location>
</feature>
<evidence type="ECO:0000256" key="1">
    <source>
        <dbReference type="ARBA" id="ARBA00022669"/>
    </source>
</evidence>
<dbReference type="GO" id="GO:0005975">
    <property type="term" value="P:carbohydrate metabolic process"/>
    <property type="evidence" value="ECO:0007669"/>
    <property type="project" value="InterPro"/>
</dbReference>
<organism evidence="9 10">
    <name type="scientific">Conidiobolus coronatus (strain ATCC 28846 / CBS 209.66 / NRRL 28638)</name>
    <name type="common">Delacroixia coronata</name>
    <dbReference type="NCBI Taxonomy" id="796925"/>
    <lineage>
        <taxon>Eukaryota</taxon>
        <taxon>Fungi</taxon>
        <taxon>Fungi incertae sedis</taxon>
        <taxon>Zoopagomycota</taxon>
        <taxon>Entomophthoromycotina</taxon>
        <taxon>Entomophthoromycetes</taxon>
        <taxon>Entomophthorales</taxon>
        <taxon>Ancylistaceae</taxon>
        <taxon>Conidiobolus</taxon>
    </lineage>
</organism>
<evidence type="ECO:0000313" key="9">
    <source>
        <dbReference type="EMBL" id="KXN72949.1"/>
    </source>
</evidence>
<keyword evidence="2 6" id="KW-0732">Signal</keyword>
<sequence>MVNLINFSTFGLALFSSLVSAGGKCDKDSKCPKSAPCCSTYGSCGATFEYCGIGCDAEGSFKPASCLKPPVCESKKYDFKDANRMKDLKEYDGNFLKTDFLTSGNVEIKDGQLWLEMTKEGGAKMSLARYAQYAKITASMRTSRTKGVISSFITMSDVKDEIDWEFVGNNLNEGQTNVFYRGNIDYTKGKKHAIEKNTFNSSIAYTIDWTENNINWMVDGKVVRSYKKEDSIKDDIIAFPSTPSRIEFGIWNGGAGAEGTREWAGGEVDWNDPETADKGYYYVIVDWIEVECIGSFNGTTDEDVKTGKLNTDVLSGKVHYTGNANRNSFSLGFVTLSILGLLYLI</sequence>
<dbReference type="PROSITE" id="PS50941">
    <property type="entry name" value="CHIT_BIND_I_2"/>
    <property type="match status" value="1"/>
</dbReference>
<dbReference type="PANTHER" id="PTHR10963">
    <property type="entry name" value="GLYCOSYL HYDROLASE-RELATED"/>
    <property type="match status" value="1"/>
</dbReference>
<dbReference type="GO" id="GO:0004553">
    <property type="term" value="F:hydrolase activity, hydrolyzing O-glycosyl compounds"/>
    <property type="evidence" value="ECO:0007669"/>
    <property type="project" value="InterPro"/>
</dbReference>
<dbReference type="PANTHER" id="PTHR10963:SF22">
    <property type="entry name" value="GLYCOSIDASE CRH2-RELATED"/>
    <property type="match status" value="1"/>
</dbReference>
<feature type="disulfide bond" evidence="5">
    <location>
        <begin position="37"/>
        <end position="51"/>
    </location>
</feature>
<dbReference type="InterPro" id="IPR000757">
    <property type="entry name" value="Beta-glucanase-like"/>
</dbReference>
<feature type="domain" description="Chitin-binding type-1" evidence="7">
    <location>
        <begin position="22"/>
        <end position="68"/>
    </location>
</feature>
<evidence type="ECO:0000256" key="5">
    <source>
        <dbReference type="PROSITE-ProRule" id="PRU00261"/>
    </source>
</evidence>
<evidence type="ECO:0000256" key="6">
    <source>
        <dbReference type="SAM" id="SignalP"/>
    </source>
</evidence>
<gene>
    <name evidence="9" type="ORF">CONCODRAFT_77579</name>
</gene>
<dbReference type="InterPro" id="IPR050546">
    <property type="entry name" value="Glycosyl_Hydrlase_16"/>
</dbReference>
<dbReference type="GO" id="GO:0008061">
    <property type="term" value="F:chitin binding"/>
    <property type="evidence" value="ECO:0007669"/>
    <property type="project" value="UniProtKB-UniRule"/>
</dbReference>
<dbReference type="Gene3D" id="2.60.120.200">
    <property type="match status" value="1"/>
</dbReference>
<evidence type="ECO:0000313" key="10">
    <source>
        <dbReference type="Proteomes" id="UP000070444"/>
    </source>
</evidence>
<evidence type="ECO:0000256" key="3">
    <source>
        <dbReference type="ARBA" id="ARBA00022801"/>
    </source>
</evidence>
<dbReference type="Pfam" id="PF00722">
    <property type="entry name" value="Glyco_hydro_16"/>
    <property type="match status" value="1"/>
</dbReference>
<keyword evidence="3 9" id="KW-0378">Hydrolase</keyword>
<dbReference type="AlphaFoldDB" id="A0A137PD63"/>
<name>A0A137PD63_CONC2</name>
<protein>
    <submittedName>
        <fullName evidence="9">Glycoside hydrolase family 16 protein</fullName>
    </submittedName>
</protein>
<dbReference type="Gene3D" id="3.30.60.10">
    <property type="entry name" value="Endochitinase-like"/>
    <property type="match status" value="1"/>
</dbReference>
<dbReference type="InterPro" id="IPR036861">
    <property type="entry name" value="Endochitinase-like_sf"/>
</dbReference>
<keyword evidence="5" id="KW-1015">Disulfide bond</keyword>
<keyword evidence="10" id="KW-1185">Reference proteome</keyword>
<dbReference type="SUPFAM" id="SSF57016">
    <property type="entry name" value="Plant lectins/antimicrobial peptides"/>
    <property type="match status" value="1"/>
</dbReference>
<reference evidence="9 10" key="1">
    <citation type="journal article" date="2015" name="Genome Biol. Evol.">
        <title>Phylogenomic analyses indicate that early fungi evolved digesting cell walls of algal ancestors of land plants.</title>
        <authorList>
            <person name="Chang Y."/>
            <person name="Wang S."/>
            <person name="Sekimoto S."/>
            <person name="Aerts A.L."/>
            <person name="Choi C."/>
            <person name="Clum A."/>
            <person name="LaButti K.M."/>
            <person name="Lindquist E.A."/>
            <person name="Yee Ngan C."/>
            <person name="Ohm R.A."/>
            <person name="Salamov A.A."/>
            <person name="Grigoriev I.V."/>
            <person name="Spatafora J.W."/>
            <person name="Berbee M.L."/>
        </authorList>
    </citation>
    <scope>NUCLEOTIDE SEQUENCE [LARGE SCALE GENOMIC DNA]</scope>
    <source>
        <strain evidence="9 10">NRRL 28638</strain>
    </source>
</reference>